<dbReference type="SUPFAM" id="SSF46785">
    <property type="entry name" value="Winged helix' DNA-binding domain"/>
    <property type="match status" value="1"/>
</dbReference>
<dbReference type="Proteomes" id="UP001286174">
    <property type="component" value="Unassembled WGS sequence"/>
</dbReference>
<dbReference type="InterPro" id="IPR028978">
    <property type="entry name" value="Chorismate_lyase_/UTRA_dom_sf"/>
</dbReference>
<dbReference type="PANTHER" id="PTHR44846:SF12">
    <property type="entry name" value="HTH-TYPE TRANSCRIPTIONAL REGULATOR TRER"/>
    <property type="match status" value="1"/>
</dbReference>
<keyword evidence="8" id="KW-1185">Reference proteome</keyword>
<dbReference type="SUPFAM" id="SSF64288">
    <property type="entry name" value="Chorismate lyase-like"/>
    <property type="match status" value="1"/>
</dbReference>
<dbReference type="PANTHER" id="PTHR44846">
    <property type="entry name" value="MANNOSYL-D-GLYCERATE TRANSPORT/METABOLISM SYSTEM REPRESSOR MNGR-RELATED"/>
    <property type="match status" value="1"/>
</dbReference>
<dbReference type="InterPro" id="IPR011663">
    <property type="entry name" value="UTRA"/>
</dbReference>
<dbReference type="SMART" id="SM00866">
    <property type="entry name" value="UTRA"/>
    <property type="match status" value="1"/>
</dbReference>
<dbReference type="PRINTS" id="PR00035">
    <property type="entry name" value="HTHGNTR"/>
</dbReference>
<evidence type="ECO:0000256" key="4">
    <source>
        <dbReference type="ARBA" id="ARBA00023163"/>
    </source>
</evidence>
<organism evidence="7 8">
    <name type="scientific">Grylomicrobium aquisgranensis</name>
    <dbReference type="NCBI Taxonomy" id="2926318"/>
    <lineage>
        <taxon>Bacteria</taxon>
        <taxon>Bacillati</taxon>
        <taxon>Bacillota</taxon>
        <taxon>Erysipelotrichia</taxon>
        <taxon>Erysipelotrichales</taxon>
        <taxon>Erysipelotrichaceae</taxon>
        <taxon>Grylomicrobium</taxon>
    </lineage>
</organism>
<protein>
    <recommendedName>
        <fullName evidence="5">Trehalose operon repressor</fullName>
    </recommendedName>
</protein>
<dbReference type="EMBL" id="JALBUR010000003">
    <property type="protein sequence ID" value="MDX8418923.1"/>
    <property type="molecule type" value="Genomic_DNA"/>
</dbReference>
<feature type="domain" description="HTH gntR-type" evidence="6">
    <location>
        <begin position="1"/>
        <end position="69"/>
    </location>
</feature>
<dbReference type="Pfam" id="PF07702">
    <property type="entry name" value="UTRA"/>
    <property type="match status" value="1"/>
</dbReference>
<dbReference type="InterPro" id="IPR036388">
    <property type="entry name" value="WH-like_DNA-bd_sf"/>
</dbReference>
<dbReference type="GO" id="GO:0045892">
    <property type="term" value="P:negative regulation of DNA-templated transcription"/>
    <property type="evidence" value="ECO:0007669"/>
    <property type="project" value="TreeGrafter"/>
</dbReference>
<sequence>MSKYQEIENRIRAQIEDGTYSAGSCLPGEHELMEHYGASRDTIRKALSLLAQDGYIQKAKGIGSIVLSINRFAFPVNGVVSFKELAPTMGNHVETEVICCEKTHPDEKFQKYLKMNPDDWIYLLQRVRRVDGEAIILDTDVLNAAICPGITREIAADSLYAYLEKTLHLPIAYAEKKITCQSATNQDMRWLDMKHFNMVVNVESFTYLDDARVFQYTSSRHRPDKFVFRDFARRNPKA</sequence>
<dbReference type="InterPro" id="IPR000524">
    <property type="entry name" value="Tscrpt_reg_HTH_GntR"/>
</dbReference>
<comment type="caution">
    <text evidence="7">The sequence shown here is derived from an EMBL/GenBank/DDBJ whole genome shotgun (WGS) entry which is preliminary data.</text>
</comment>
<dbReference type="CDD" id="cd07377">
    <property type="entry name" value="WHTH_GntR"/>
    <property type="match status" value="1"/>
</dbReference>
<gene>
    <name evidence="7" type="primary">treR</name>
    <name evidence="7" type="ORF">MOZ60_02310</name>
</gene>
<keyword evidence="2" id="KW-0805">Transcription regulation</keyword>
<proteinExistence type="predicted"/>
<dbReference type="RefSeq" id="WP_370595496.1">
    <property type="nucleotide sequence ID" value="NZ_JALBUR010000003.1"/>
</dbReference>
<keyword evidence="4" id="KW-0804">Transcription</keyword>
<evidence type="ECO:0000313" key="8">
    <source>
        <dbReference type="Proteomes" id="UP001286174"/>
    </source>
</evidence>
<dbReference type="SMART" id="SM00345">
    <property type="entry name" value="HTH_GNTR"/>
    <property type="match status" value="1"/>
</dbReference>
<dbReference type="NCBIfam" id="TIGR02404">
    <property type="entry name" value="trehalos_R_Bsub"/>
    <property type="match status" value="1"/>
</dbReference>
<dbReference type="InterPro" id="IPR050679">
    <property type="entry name" value="Bact_HTH_transcr_reg"/>
</dbReference>
<evidence type="ECO:0000256" key="2">
    <source>
        <dbReference type="ARBA" id="ARBA00023015"/>
    </source>
</evidence>
<dbReference type="Gene3D" id="1.10.10.10">
    <property type="entry name" value="Winged helix-like DNA-binding domain superfamily/Winged helix DNA-binding domain"/>
    <property type="match status" value="1"/>
</dbReference>
<dbReference type="Gene3D" id="3.40.1410.10">
    <property type="entry name" value="Chorismate lyase-like"/>
    <property type="match status" value="1"/>
</dbReference>
<keyword evidence="3" id="KW-0238">DNA-binding</keyword>
<dbReference type="GO" id="GO:0003677">
    <property type="term" value="F:DNA binding"/>
    <property type="evidence" value="ECO:0007669"/>
    <property type="project" value="UniProtKB-UniRule"/>
</dbReference>
<keyword evidence="1" id="KW-0678">Repressor</keyword>
<evidence type="ECO:0000259" key="6">
    <source>
        <dbReference type="PROSITE" id="PS50949"/>
    </source>
</evidence>
<dbReference type="FunFam" id="3.40.1410.10:FF:000008">
    <property type="entry name" value="Transcriptional regulator, GntR family"/>
    <property type="match status" value="1"/>
</dbReference>
<evidence type="ECO:0000256" key="5">
    <source>
        <dbReference type="NCBIfam" id="TIGR02404"/>
    </source>
</evidence>
<dbReference type="InterPro" id="IPR036390">
    <property type="entry name" value="WH_DNA-bd_sf"/>
</dbReference>
<evidence type="ECO:0000256" key="3">
    <source>
        <dbReference type="ARBA" id="ARBA00023125"/>
    </source>
</evidence>
<accession>A0AB35U1G8</accession>
<evidence type="ECO:0000313" key="7">
    <source>
        <dbReference type="EMBL" id="MDX8418923.1"/>
    </source>
</evidence>
<dbReference type="InterPro" id="IPR012770">
    <property type="entry name" value="TreR"/>
</dbReference>
<dbReference type="AlphaFoldDB" id="A0AB35U1G8"/>
<dbReference type="PROSITE" id="PS50949">
    <property type="entry name" value="HTH_GNTR"/>
    <property type="match status" value="1"/>
</dbReference>
<name>A0AB35U1G8_9FIRM</name>
<evidence type="ECO:0000256" key="1">
    <source>
        <dbReference type="ARBA" id="ARBA00022491"/>
    </source>
</evidence>
<dbReference type="Pfam" id="PF00392">
    <property type="entry name" value="GntR"/>
    <property type="match status" value="1"/>
</dbReference>
<reference evidence="7 8" key="1">
    <citation type="submission" date="2022-03" db="EMBL/GenBank/DDBJ databases">
        <title>Novel taxa within the pig intestine.</title>
        <authorList>
            <person name="Wylensek D."/>
            <person name="Bishof K."/>
            <person name="Afrizal A."/>
            <person name="Clavel T."/>
        </authorList>
    </citation>
    <scope>NUCLEOTIDE SEQUENCE [LARGE SCALE GENOMIC DNA]</scope>
    <source>
        <strain evidence="7 8">CLA-KB-P133</strain>
    </source>
</reference>
<dbReference type="GO" id="GO:0003700">
    <property type="term" value="F:DNA-binding transcription factor activity"/>
    <property type="evidence" value="ECO:0007669"/>
    <property type="project" value="UniProtKB-UniRule"/>
</dbReference>